<dbReference type="InterPro" id="IPR054030">
    <property type="entry name" value="Gp5_Vgr_C"/>
</dbReference>
<dbReference type="InterPro" id="IPR037026">
    <property type="entry name" value="Vgr_OB-fold_dom_sf"/>
</dbReference>
<gene>
    <name evidence="7" type="primary">tssI</name>
    <name evidence="7" type="ORF">FIV36_07220</name>
</gene>
<dbReference type="PANTHER" id="PTHR32305:SF15">
    <property type="entry name" value="PROTEIN RHSA-RELATED"/>
    <property type="match status" value="1"/>
</dbReference>
<accession>A0A5C5QL03</accession>
<evidence type="ECO:0000256" key="3">
    <source>
        <dbReference type="ARBA" id="ARBA00022525"/>
    </source>
</evidence>
<dbReference type="Pfam" id="PF04717">
    <property type="entry name" value="Phage_base_V"/>
    <property type="match status" value="1"/>
</dbReference>
<evidence type="ECO:0000256" key="1">
    <source>
        <dbReference type="ARBA" id="ARBA00004613"/>
    </source>
</evidence>
<dbReference type="Pfam" id="PF22178">
    <property type="entry name" value="Gp5_trimer_C"/>
    <property type="match status" value="1"/>
</dbReference>
<evidence type="ECO:0000313" key="7">
    <source>
        <dbReference type="EMBL" id="TWS06150.1"/>
    </source>
</evidence>
<comment type="subcellular location">
    <subcellularLocation>
        <location evidence="1">Secreted</location>
    </subcellularLocation>
</comment>
<evidence type="ECO:0000259" key="6">
    <source>
        <dbReference type="Pfam" id="PF22178"/>
    </source>
</evidence>
<dbReference type="AlphaFoldDB" id="A0A5C5QL03"/>
<name>A0A5C5QL03_9PSED</name>
<feature type="domain" description="Gp5/Type VI secretion system Vgr protein OB-fold" evidence="5">
    <location>
        <begin position="133"/>
        <end position="200"/>
    </location>
</feature>
<feature type="non-terminal residue" evidence="7">
    <location>
        <position position="1"/>
    </location>
</feature>
<sequence>SRFLTRDRGNVLSQRAVERHRADYQQAEGWGDQTTLTSGHFLPLSDHPRKAWNDLWLLTHVTHEGKQPQVLEESITSDTTDNKDDFHQGYRNRFLATPWDVFYRPPLNHPKPRILGSQSAVVTGPEGEEIHCDEHGRVKVQFHWDREGRGDDKSSCWLRVSSSWAGARYGGIAIPRVGMEVLVTFLEGDPDQPLISGCLYHKTNPAPYPLPANKTRTVFKTLSSPGGSGFNELRIEDKKGAEQIFLHAQRDWDENIEHDQKIRVGNERHDTVEQNTYTELKAEEHRITHADRKVEVRMDDHLSIVKNQHVKVGMAQLVSAGNEIHLKAGEKIVIDAEMELTVKAGGSFIKVDVGGIAVMGPEVKVNAGGSPGNGTGIGIKSPMLPGAADRDQAGSLMARALGNAGGEKTKSKPKRKAHFSG</sequence>
<dbReference type="NCBIfam" id="TIGR03361">
    <property type="entry name" value="VI_Rhs_Vgr"/>
    <property type="match status" value="1"/>
</dbReference>
<protein>
    <submittedName>
        <fullName evidence="7">Type VI secretion system tip protein VgrG</fullName>
    </submittedName>
</protein>
<dbReference type="Proteomes" id="UP000317951">
    <property type="component" value="Unassembled WGS sequence"/>
</dbReference>
<proteinExistence type="inferred from homology"/>
<dbReference type="SUPFAM" id="SSF69349">
    <property type="entry name" value="Phage fibre proteins"/>
    <property type="match status" value="1"/>
</dbReference>
<organism evidence="7 8">
    <name type="scientific">Pseudomonas extremaustralis</name>
    <dbReference type="NCBI Taxonomy" id="359110"/>
    <lineage>
        <taxon>Bacteria</taxon>
        <taxon>Pseudomonadati</taxon>
        <taxon>Pseudomonadota</taxon>
        <taxon>Gammaproteobacteria</taxon>
        <taxon>Pseudomonadales</taxon>
        <taxon>Pseudomonadaceae</taxon>
        <taxon>Pseudomonas</taxon>
    </lineage>
</organism>
<dbReference type="InterPro" id="IPR050708">
    <property type="entry name" value="T6SS_VgrG/RHS"/>
</dbReference>
<dbReference type="EMBL" id="VFET01000004">
    <property type="protein sequence ID" value="TWS06150.1"/>
    <property type="molecule type" value="Genomic_DNA"/>
</dbReference>
<dbReference type="OrthoDB" id="9762420at2"/>
<evidence type="ECO:0000259" key="5">
    <source>
        <dbReference type="Pfam" id="PF04717"/>
    </source>
</evidence>
<feature type="domain" description="Gp5/Type VI secretion system Vgr C-terminal trimerisation" evidence="6">
    <location>
        <begin position="218"/>
        <end position="323"/>
    </location>
</feature>
<dbReference type="GO" id="GO:0005576">
    <property type="term" value="C:extracellular region"/>
    <property type="evidence" value="ECO:0007669"/>
    <property type="project" value="UniProtKB-SubCell"/>
</dbReference>
<comment type="similarity">
    <text evidence="2">Belongs to the VgrG protein family.</text>
</comment>
<dbReference type="Gene3D" id="2.30.110.50">
    <property type="match status" value="1"/>
</dbReference>
<dbReference type="InterPro" id="IPR017847">
    <property type="entry name" value="T6SS_RhsGE_Vgr_subset"/>
</dbReference>
<dbReference type="InterPro" id="IPR006531">
    <property type="entry name" value="Gp5/Vgr_OB"/>
</dbReference>
<evidence type="ECO:0000256" key="2">
    <source>
        <dbReference type="ARBA" id="ARBA00005558"/>
    </source>
</evidence>
<reference evidence="7 8" key="1">
    <citation type="submission" date="2019-06" db="EMBL/GenBank/DDBJ databases">
        <title>Pseudomonas bimorpha sp. nov. isolated from bovine raw milk and skim milk concentrate.</title>
        <authorList>
            <person name="Hofmann K."/>
            <person name="Huptas C."/>
            <person name="Doll E."/>
            <person name="Scherer S."/>
            <person name="Wenning M."/>
        </authorList>
    </citation>
    <scope>NUCLEOTIDE SEQUENCE [LARGE SCALE GENOMIC DNA]</scope>
    <source>
        <strain evidence="7 8">DSM 17835</strain>
    </source>
</reference>
<dbReference type="RefSeq" id="WP_146423505.1">
    <property type="nucleotide sequence ID" value="NZ_VFET01000004.1"/>
</dbReference>
<evidence type="ECO:0000313" key="8">
    <source>
        <dbReference type="Proteomes" id="UP000317951"/>
    </source>
</evidence>
<feature type="compositionally biased region" description="Basic residues" evidence="4">
    <location>
        <begin position="411"/>
        <end position="421"/>
    </location>
</feature>
<dbReference type="InterPro" id="IPR006533">
    <property type="entry name" value="T6SS_Vgr_RhsGE"/>
</dbReference>
<feature type="region of interest" description="Disordered" evidence="4">
    <location>
        <begin position="402"/>
        <end position="421"/>
    </location>
</feature>
<dbReference type="PANTHER" id="PTHR32305">
    <property type="match status" value="1"/>
</dbReference>
<dbReference type="Pfam" id="PF05954">
    <property type="entry name" value="Phage_GPD"/>
    <property type="match status" value="1"/>
</dbReference>
<dbReference type="NCBIfam" id="TIGR01646">
    <property type="entry name" value="vgr_GE"/>
    <property type="match status" value="1"/>
</dbReference>
<keyword evidence="3" id="KW-0964">Secreted</keyword>
<dbReference type="Gene3D" id="2.40.50.230">
    <property type="entry name" value="Gp5 N-terminal domain"/>
    <property type="match status" value="1"/>
</dbReference>
<evidence type="ECO:0000256" key="4">
    <source>
        <dbReference type="SAM" id="MobiDB-lite"/>
    </source>
</evidence>
<comment type="caution">
    <text evidence="7">The sequence shown here is derived from an EMBL/GenBank/DDBJ whole genome shotgun (WGS) entry which is preliminary data.</text>
</comment>
<dbReference type="SUPFAM" id="SSF69279">
    <property type="entry name" value="Phage tail proteins"/>
    <property type="match status" value="1"/>
</dbReference>
<dbReference type="SUPFAM" id="SSF69255">
    <property type="entry name" value="gp5 N-terminal domain-like"/>
    <property type="match status" value="1"/>
</dbReference>